<dbReference type="CDD" id="cd11613">
    <property type="entry name" value="SAF_AH_GD"/>
    <property type="match status" value="1"/>
</dbReference>
<dbReference type="SMART" id="SM00858">
    <property type="entry name" value="SAF"/>
    <property type="match status" value="1"/>
</dbReference>
<name>A0A154BPF7_ANASB</name>
<dbReference type="AlphaFoldDB" id="A0A154BPF7"/>
<keyword evidence="4" id="KW-1185">Reference proteome</keyword>
<dbReference type="InterPro" id="IPR013974">
    <property type="entry name" value="SAF"/>
</dbReference>
<dbReference type="STRING" id="1794912.AXX12_11970"/>
<proteinExistence type="predicted"/>
<organism evidence="3 4">
    <name type="scientific">Anaerosporomusa subterranea</name>
    <dbReference type="NCBI Taxonomy" id="1794912"/>
    <lineage>
        <taxon>Bacteria</taxon>
        <taxon>Bacillati</taxon>
        <taxon>Bacillota</taxon>
        <taxon>Negativicutes</taxon>
        <taxon>Acetonemataceae</taxon>
        <taxon>Anaerosporomusa</taxon>
    </lineage>
</organism>
<gene>
    <name evidence="3" type="ORF">AXX12_11970</name>
</gene>
<evidence type="ECO:0000259" key="2">
    <source>
        <dbReference type="SMART" id="SM00858"/>
    </source>
</evidence>
<feature type="domain" description="SAF" evidence="2">
    <location>
        <begin position="22"/>
        <end position="98"/>
    </location>
</feature>
<evidence type="ECO:0000313" key="4">
    <source>
        <dbReference type="Proteomes" id="UP000076268"/>
    </source>
</evidence>
<dbReference type="Proteomes" id="UP000076268">
    <property type="component" value="Unassembled WGS sequence"/>
</dbReference>
<dbReference type="Gene3D" id="2.30.130.110">
    <property type="match status" value="1"/>
</dbReference>
<dbReference type="InterPro" id="IPR044144">
    <property type="entry name" value="SAF_UxaA/GarD"/>
</dbReference>
<accession>A0A154BPF7</accession>
<dbReference type="RefSeq" id="WP_082816879.1">
    <property type="nucleotide sequence ID" value="NZ_LSGP01000020.1"/>
</dbReference>
<sequence length="104" mass="11366">MNDMVFSSISGKKTALVLDQKDNAGVALVDLAAGDVCTVIEDSGTEYEVTVVENIAFGHKFALADLEKDQPVFKYGEEIGKMKIGLPKGGWIHNHNMYCDRGMK</sequence>
<reference evidence="3 4" key="1">
    <citation type="submission" date="2016-02" db="EMBL/GenBank/DDBJ databases">
        <title>Anaerosporomusa subterraneum gen. nov., sp. nov., a spore-forming obligate anaerobe isolated from saprolite.</title>
        <authorList>
            <person name="Choi J.K."/>
            <person name="Shah M."/>
            <person name="Yee N."/>
        </authorList>
    </citation>
    <scope>NUCLEOTIDE SEQUENCE [LARGE SCALE GENOMIC DNA]</scope>
    <source>
        <strain evidence="3 4">RU4</strain>
    </source>
</reference>
<evidence type="ECO:0000313" key="3">
    <source>
        <dbReference type="EMBL" id="KYZ75903.1"/>
    </source>
</evidence>
<dbReference type="GO" id="GO:0016829">
    <property type="term" value="F:lyase activity"/>
    <property type="evidence" value="ECO:0007669"/>
    <property type="project" value="UniProtKB-KW"/>
</dbReference>
<dbReference type="EMBL" id="LSGP01000020">
    <property type="protein sequence ID" value="KYZ75903.1"/>
    <property type="molecule type" value="Genomic_DNA"/>
</dbReference>
<evidence type="ECO:0000256" key="1">
    <source>
        <dbReference type="ARBA" id="ARBA00023239"/>
    </source>
</evidence>
<dbReference type="OrthoDB" id="9804574at2"/>
<protein>
    <submittedName>
        <fullName evidence="3">Altronate dehydratase</fullName>
    </submittedName>
</protein>
<keyword evidence="1" id="KW-0456">Lyase</keyword>
<comment type="caution">
    <text evidence="3">The sequence shown here is derived from an EMBL/GenBank/DDBJ whole genome shotgun (WGS) entry which is preliminary data.</text>
</comment>